<feature type="transmembrane region" description="Helical" evidence="2">
    <location>
        <begin position="138"/>
        <end position="170"/>
    </location>
</feature>
<feature type="compositionally biased region" description="Basic and acidic residues" evidence="1">
    <location>
        <begin position="770"/>
        <end position="779"/>
    </location>
</feature>
<reference evidence="5" key="1">
    <citation type="submission" date="2018-05" db="EMBL/GenBank/DDBJ databases">
        <authorList>
            <person name="Klenk H.-P."/>
            <person name="Huntemann M."/>
            <person name="Clum A."/>
            <person name="Pillay M."/>
            <person name="Palaniappan K."/>
            <person name="Varghese N."/>
            <person name="Mikhailova N."/>
            <person name="Stamatis D."/>
            <person name="Reddy T."/>
            <person name="Daum C."/>
            <person name="Shapiro N."/>
            <person name="Ivanova N."/>
            <person name="Kyrpides N."/>
            <person name="Woyke T."/>
        </authorList>
    </citation>
    <scope>NUCLEOTIDE SEQUENCE [LARGE SCALE GENOMIC DNA]</scope>
    <source>
        <strain evidence="5">DSM 45417</strain>
    </source>
</reference>
<evidence type="ECO:0000256" key="1">
    <source>
        <dbReference type="SAM" id="MobiDB-lite"/>
    </source>
</evidence>
<keyword evidence="5" id="KW-1185">Reference proteome</keyword>
<dbReference type="InterPro" id="IPR002931">
    <property type="entry name" value="Transglutaminase-like"/>
</dbReference>
<keyword evidence="2" id="KW-1133">Transmembrane helix</keyword>
<keyword evidence="4" id="KW-0378">Hydrolase</keyword>
<dbReference type="AlphaFoldDB" id="A0A317QNQ4"/>
<feature type="compositionally biased region" description="Low complexity" evidence="1">
    <location>
        <begin position="796"/>
        <end position="809"/>
    </location>
</feature>
<dbReference type="InterPro" id="IPR038765">
    <property type="entry name" value="Papain-like_cys_pep_sf"/>
</dbReference>
<feature type="domain" description="Transglutaminase-like" evidence="3">
    <location>
        <begin position="452"/>
        <end position="522"/>
    </location>
</feature>
<dbReference type="PANTHER" id="PTHR42736">
    <property type="entry name" value="PROTEIN-GLUTAMINE GAMMA-GLUTAMYLTRANSFERASE"/>
    <property type="match status" value="1"/>
</dbReference>
<dbReference type="Pfam" id="PF01841">
    <property type="entry name" value="Transglut_core"/>
    <property type="match status" value="1"/>
</dbReference>
<keyword evidence="4" id="KW-0645">Protease</keyword>
<feature type="transmembrane region" description="Helical" evidence="2">
    <location>
        <begin position="43"/>
        <end position="63"/>
    </location>
</feature>
<feature type="compositionally biased region" description="Polar residues" evidence="1">
    <location>
        <begin position="573"/>
        <end position="582"/>
    </location>
</feature>
<dbReference type="SMART" id="SM00460">
    <property type="entry name" value="TGc"/>
    <property type="match status" value="1"/>
</dbReference>
<feature type="transmembrane region" description="Helical" evidence="2">
    <location>
        <begin position="103"/>
        <end position="126"/>
    </location>
</feature>
<accession>A0A317QNQ4</accession>
<sequence>MPPALAAVAVVALTGLVLRAAGPALWAWASGGRVLPARAAAVGVPLVPLGQLGALLCLMTLLFSPAGAIGGWLPTPGSLAGLGAVLTDGSAEIREQSTPALPLTGLLALTVLLVGIVAVVVDLIAVGGRQPALAGLGLLVLFCVPVSTVTGSIGLAAVAAPAAGLALLLWADQSRRLAGRGGRRRRGGAGALAATGTALLALLVALVVGSVVPALPEGRLAQGFGSGGGGGSTGTALDPAAALQGQLTLPEPIDLLKVDASVLDPGYLRVVTLEVYSAEEGWTVGNLDGEESVAQVEELAPLPGRREGREVTATITAVGHDDRFLPVFASPLAVSISDPGAWRFDPAAGTVFGRDVSTTGDRWAVTAVEPQPSEEELRASGPLQGGSSVLERDTALPPLDPAVTELVAGLTADAATPYDAVLAIQRHFSRENGFVYSLSTTPGTTGDDLADFLRLKQGYCEQYAGAMAAMVRAAGIPARVALGYTPGRVQPGGGRMVTSDDAHAWVEVYFDDLGWIPFDPTPIDSERAVDLPWAPRPADQEVLERPQDVPTVPTAPTGPTPAPLDRVDGAVPQGQTAAQGSTSARPVLVGAGVLLGLAALGQRRPVRGRCSGVGGSPAAARPRCGTSWPRPPATSGSPGTRRRPRASRRPRSPACSMGPEAAVRTGPAVPAPPTRSGGWPARRRRRATAVPARPPTRRWRSRWRRPARASPPRSRPAPGCGRCCGRRRWATRSGPRSPPASPAAPPPEASTACNRAAGWPLLSSGPGNADGRRPGWDGGRRRRSGAATGRSGGGSAPRAGSSAAACGACRRGRGRRWRRHGHRPGRPRRRRWPSGS</sequence>
<dbReference type="InterPro" id="IPR052901">
    <property type="entry name" value="Bact_TGase-like"/>
</dbReference>
<dbReference type="Gene3D" id="3.10.620.30">
    <property type="match status" value="1"/>
</dbReference>
<evidence type="ECO:0000256" key="2">
    <source>
        <dbReference type="SAM" id="Phobius"/>
    </source>
</evidence>
<evidence type="ECO:0000313" key="5">
    <source>
        <dbReference type="Proteomes" id="UP000246661"/>
    </source>
</evidence>
<dbReference type="GO" id="GO:0008233">
    <property type="term" value="F:peptidase activity"/>
    <property type="evidence" value="ECO:0007669"/>
    <property type="project" value="UniProtKB-KW"/>
</dbReference>
<dbReference type="Pfam" id="PF11992">
    <property type="entry name" value="TgpA_N"/>
    <property type="match status" value="1"/>
</dbReference>
<feature type="region of interest" description="Disordered" evidence="1">
    <location>
        <begin position="544"/>
        <end position="582"/>
    </location>
</feature>
<protein>
    <submittedName>
        <fullName evidence="4">Transglutaminase-like putative cysteine protease</fullName>
    </submittedName>
</protein>
<dbReference type="EMBL" id="QGTX01000001">
    <property type="protein sequence ID" value="PWW24699.1"/>
    <property type="molecule type" value="Genomic_DNA"/>
</dbReference>
<dbReference type="GO" id="GO:0006508">
    <property type="term" value="P:proteolysis"/>
    <property type="evidence" value="ECO:0007669"/>
    <property type="project" value="UniProtKB-KW"/>
</dbReference>
<evidence type="ECO:0000259" key="3">
    <source>
        <dbReference type="SMART" id="SM00460"/>
    </source>
</evidence>
<gene>
    <name evidence="4" type="ORF">JD79_03888</name>
</gene>
<name>A0A317QNQ4_9ACTN</name>
<feature type="compositionally biased region" description="Basic residues" evidence="1">
    <location>
        <begin position="810"/>
        <end position="836"/>
    </location>
</feature>
<keyword evidence="2" id="KW-0812">Transmembrane</keyword>
<proteinExistence type="predicted"/>
<keyword evidence="2" id="KW-0472">Membrane</keyword>
<dbReference type="PANTHER" id="PTHR42736:SF1">
    <property type="entry name" value="PROTEIN-GLUTAMINE GAMMA-GLUTAMYLTRANSFERASE"/>
    <property type="match status" value="1"/>
</dbReference>
<comment type="caution">
    <text evidence="4">The sequence shown here is derived from an EMBL/GenBank/DDBJ whole genome shotgun (WGS) entry which is preliminary data.</text>
</comment>
<organism evidence="4 5">
    <name type="scientific">Geodermatophilus normandii</name>
    <dbReference type="NCBI Taxonomy" id="1137989"/>
    <lineage>
        <taxon>Bacteria</taxon>
        <taxon>Bacillati</taxon>
        <taxon>Actinomycetota</taxon>
        <taxon>Actinomycetes</taxon>
        <taxon>Geodermatophilales</taxon>
        <taxon>Geodermatophilaceae</taxon>
        <taxon>Geodermatophilus</taxon>
    </lineage>
</organism>
<evidence type="ECO:0000313" key="4">
    <source>
        <dbReference type="EMBL" id="PWW24699.1"/>
    </source>
</evidence>
<feature type="compositionally biased region" description="Basic residues" evidence="1">
    <location>
        <begin position="695"/>
        <end position="707"/>
    </location>
</feature>
<feature type="transmembrane region" description="Helical" evidence="2">
    <location>
        <begin position="191"/>
        <end position="212"/>
    </location>
</feature>
<feature type="compositionally biased region" description="Low complexity" evidence="1">
    <location>
        <begin position="708"/>
        <end position="720"/>
    </location>
</feature>
<dbReference type="OrthoDB" id="9804023at2"/>
<dbReference type="SUPFAM" id="SSF54001">
    <property type="entry name" value="Cysteine proteinases"/>
    <property type="match status" value="1"/>
</dbReference>
<feature type="compositionally biased region" description="Pro residues" evidence="1">
    <location>
        <begin position="736"/>
        <end position="748"/>
    </location>
</feature>
<feature type="compositionally biased region" description="Basic residues" evidence="1">
    <location>
        <begin position="640"/>
        <end position="651"/>
    </location>
</feature>
<dbReference type="InterPro" id="IPR021878">
    <property type="entry name" value="TgpA_N"/>
</dbReference>
<feature type="region of interest" description="Disordered" evidence="1">
    <location>
        <begin position="369"/>
        <end position="394"/>
    </location>
</feature>
<feature type="region of interest" description="Disordered" evidence="1">
    <location>
        <begin position="606"/>
        <end position="836"/>
    </location>
</feature>
<dbReference type="Proteomes" id="UP000246661">
    <property type="component" value="Unassembled WGS sequence"/>
</dbReference>